<evidence type="ECO:0000256" key="1">
    <source>
        <dbReference type="SAM" id="MobiDB-lite"/>
    </source>
</evidence>
<dbReference type="Proteomes" id="UP001604267">
    <property type="component" value="Unassembled WGS sequence"/>
</dbReference>
<name>A0ABW7BHW1_9ACTN</name>
<sequence>MTILIDTKNEMKRSIDGLDSRLSEVDRELRAAFARETAALRESSLADLKSSQQETRTSAYNAGKRASEAVTAVTDLRRDIDYLRAGLEDLKHSVGEVLSLLREAVPVTLGTAHRTEAGAGEGLVDPLETGLGPDGIASQPLLPGQRKAPSEETEPAAEDATAAGGGPADASAETTQEAGLPGSLTDGQQPEPEAAGQAVTEEGREEEGEQDAPRALLQADDRNVAPVEEPYPLSSKGRIWAIMRAGSVASATLVCQRDTWEFVAAEVGNHPHFRTPTLEERTEGLVAAVLSGRSLVAMLLALYKVAEENAGVTGANERVAKANWAMASEVYIETARALSRAHAKDGDPVVVTIDRRVPAGS</sequence>
<feature type="compositionally biased region" description="Low complexity" evidence="1">
    <location>
        <begin position="158"/>
        <end position="173"/>
    </location>
</feature>
<dbReference type="RefSeq" id="WP_392825869.1">
    <property type="nucleotide sequence ID" value="NZ_JBICYV010000035.1"/>
</dbReference>
<protein>
    <submittedName>
        <fullName evidence="2">Uncharacterized protein</fullName>
    </submittedName>
</protein>
<reference evidence="2 3" key="1">
    <citation type="submission" date="2024-10" db="EMBL/GenBank/DDBJ databases">
        <title>The Natural Products Discovery Center: Release of the First 8490 Sequenced Strains for Exploring Actinobacteria Biosynthetic Diversity.</title>
        <authorList>
            <person name="Kalkreuter E."/>
            <person name="Kautsar S.A."/>
            <person name="Yang D."/>
            <person name="Bader C.D."/>
            <person name="Teijaro C.N."/>
            <person name="Fluegel L."/>
            <person name="Davis C.M."/>
            <person name="Simpson J.R."/>
            <person name="Lauterbach L."/>
            <person name="Steele A.D."/>
            <person name="Gui C."/>
            <person name="Meng S."/>
            <person name="Li G."/>
            <person name="Viehrig K."/>
            <person name="Ye F."/>
            <person name="Su P."/>
            <person name="Kiefer A.F."/>
            <person name="Nichols A."/>
            <person name="Cepeda A.J."/>
            <person name="Yan W."/>
            <person name="Fan B."/>
            <person name="Jiang Y."/>
            <person name="Adhikari A."/>
            <person name="Zheng C.-J."/>
            <person name="Schuster L."/>
            <person name="Cowan T.M."/>
            <person name="Smanski M.J."/>
            <person name="Chevrette M.G."/>
            <person name="De Carvalho L.P.S."/>
            <person name="Shen B."/>
        </authorList>
    </citation>
    <scope>NUCLEOTIDE SEQUENCE [LARGE SCALE GENOMIC DNA]</scope>
    <source>
        <strain evidence="2 3">NPDC048320</strain>
    </source>
</reference>
<evidence type="ECO:0000313" key="2">
    <source>
        <dbReference type="EMBL" id="MFG3016770.1"/>
    </source>
</evidence>
<proteinExistence type="predicted"/>
<dbReference type="EMBL" id="JBICYV010000035">
    <property type="protein sequence ID" value="MFG3016770.1"/>
    <property type="molecule type" value="Genomic_DNA"/>
</dbReference>
<comment type="caution">
    <text evidence="2">The sequence shown here is derived from an EMBL/GenBank/DDBJ whole genome shotgun (WGS) entry which is preliminary data.</text>
</comment>
<accession>A0ABW7BHW1</accession>
<feature type="region of interest" description="Disordered" evidence="1">
    <location>
        <begin position="118"/>
        <end position="229"/>
    </location>
</feature>
<organism evidence="2 3">
    <name type="scientific">Streptomyces cinerochromogenes</name>
    <dbReference type="NCBI Taxonomy" id="66422"/>
    <lineage>
        <taxon>Bacteria</taxon>
        <taxon>Bacillati</taxon>
        <taxon>Actinomycetota</taxon>
        <taxon>Actinomycetes</taxon>
        <taxon>Kitasatosporales</taxon>
        <taxon>Streptomycetaceae</taxon>
        <taxon>Streptomyces</taxon>
    </lineage>
</organism>
<keyword evidence="3" id="KW-1185">Reference proteome</keyword>
<gene>
    <name evidence="2" type="ORF">ACGFZB_41225</name>
</gene>
<evidence type="ECO:0000313" key="3">
    <source>
        <dbReference type="Proteomes" id="UP001604267"/>
    </source>
</evidence>